<keyword evidence="4" id="KW-0378">Hydrolase</keyword>
<feature type="domain" description="Helicase C-terminal" evidence="3">
    <location>
        <begin position="764"/>
        <end position="883"/>
    </location>
</feature>
<sequence>MSSTPRAFQNATVGAAVAALTGKGSRRFLVADEVGLGKTTVAREVVRQLSRGGRKKFTVYYVTSNARVSDQNAARLVDFLEDKRARLRALSKVDRLSMIPLDQRPNDKEPPSPLRLYSLSPQTSFPPEGTRPTPGAAVERAFLSLLLERAVPGILETLPERFIQQRATVSWDGACRTAQRLMGGIDPKLVGTFRTALKSRFNPEGKRPGLRERIATAAQTKPEARTLTVLRRLLAEACLEATPPDLIVFDEFQRFREMLAPSKSDRLGRALLGIGSKKPAMLLLSATPYRLYGESWDGKDGPQAHEELFDTIEFLTRSTAVREDAEQLFASFGEILRAIGDAEGDTIDPLLKERAEATRDRIDRLLRPCIARTERPPAIGLDHRTRRDPLALSPGDLHTFRHFASKVSDRNKTAASAYWLSVPLPAQALGSRYKIADKVEFSRQPGVPVLRSARRTGDGKDGWGSPKLRALREIARTPDLALPWVAPSMQWWPLAGPWAHSPAQKTLLFSRFRATPQSVASLISLGVEDAYLDVGPTARRRPWESKRLAPQSGLPVMSLFHPSPFLVRATDPLKGNHSSARYALRTVTGQLRKALRAQKVEIRSKPKKDAERARPLWNLLAAIERKSGDFAASQTAWNETAGAEAVLGRIVTERNHVESIDWISAKELQRLAEIALASPAVAVGRALLRHFPAAIEADHLSKLVSFCWHRLRPYLDNRVFWGRLGDGNPTEVLMAAVRDGGLESVLDEHFWLAQGQTDAPNLLDELASALHASLGWFTFRGIPTTSSSIRLRCHAAVPFSGTESGDAEAAQRALSESEPEAPPRAESLRRAFNTPFWPHVLATTSIGQEGLDFHSWCRRIVHWDLPSNPVDLEQREGRISRYGGLLVRRPLGALVQDDAVAAARTGRSPWTEAAALGERRFQDDTGLSPWWTFKHADIDRHVLALSRSRDIARFDYLQRQRLLYRLALGQPNQEDLVNHLARGSDTKIAELSALALDLRPLKSTVDLSLAIHQPDDRQES</sequence>
<dbReference type="InterPro" id="IPR001650">
    <property type="entry name" value="Helicase_C-like"/>
</dbReference>
<dbReference type="InterPro" id="IPR014001">
    <property type="entry name" value="Helicase_ATP-bd"/>
</dbReference>
<evidence type="ECO:0000313" key="4">
    <source>
        <dbReference type="EMBL" id="RDE04418.1"/>
    </source>
</evidence>
<proteinExistence type="predicted"/>
<keyword evidence="4" id="KW-0347">Helicase</keyword>
<organism evidence="4 5">
    <name type="scientific">Sphingomonas aracearum</name>
    <dbReference type="NCBI Taxonomy" id="2283317"/>
    <lineage>
        <taxon>Bacteria</taxon>
        <taxon>Pseudomonadati</taxon>
        <taxon>Pseudomonadota</taxon>
        <taxon>Alphaproteobacteria</taxon>
        <taxon>Sphingomonadales</taxon>
        <taxon>Sphingomonadaceae</taxon>
        <taxon>Sphingomonas</taxon>
    </lineage>
</organism>
<dbReference type="SMART" id="SM00490">
    <property type="entry name" value="HELICc"/>
    <property type="match status" value="1"/>
</dbReference>
<feature type="domain" description="Helicase ATP-binding" evidence="2">
    <location>
        <begin position="1"/>
        <end position="315"/>
    </location>
</feature>
<evidence type="ECO:0000259" key="3">
    <source>
        <dbReference type="SMART" id="SM00490"/>
    </source>
</evidence>
<dbReference type="AlphaFoldDB" id="A0A369VPV2"/>
<dbReference type="Pfam" id="PF00271">
    <property type="entry name" value="Helicase_C"/>
    <property type="match status" value="1"/>
</dbReference>
<dbReference type="OrthoDB" id="9814088at2"/>
<accession>A0A369VPV2</accession>
<dbReference type="Gene3D" id="3.40.50.300">
    <property type="entry name" value="P-loop containing nucleotide triphosphate hydrolases"/>
    <property type="match status" value="2"/>
</dbReference>
<dbReference type="GO" id="GO:0004386">
    <property type="term" value="F:helicase activity"/>
    <property type="evidence" value="ECO:0007669"/>
    <property type="project" value="UniProtKB-KW"/>
</dbReference>
<keyword evidence="4" id="KW-0067">ATP-binding</keyword>
<dbReference type="RefSeq" id="WP_114688828.1">
    <property type="nucleotide sequence ID" value="NZ_QQNB01000004.1"/>
</dbReference>
<feature type="region of interest" description="Disordered" evidence="1">
    <location>
        <begin position="101"/>
        <end position="134"/>
    </location>
</feature>
<dbReference type="SUPFAM" id="SSF52540">
    <property type="entry name" value="P-loop containing nucleoside triphosphate hydrolases"/>
    <property type="match status" value="2"/>
</dbReference>
<dbReference type="SMART" id="SM00487">
    <property type="entry name" value="DEXDc"/>
    <property type="match status" value="1"/>
</dbReference>
<evidence type="ECO:0000259" key="2">
    <source>
        <dbReference type="SMART" id="SM00487"/>
    </source>
</evidence>
<keyword evidence="4" id="KW-0547">Nucleotide-binding</keyword>
<dbReference type="InterPro" id="IPR027417">
    <property type="entry name" value="P-loop_NTPase"/>
</dbReference>
<comment type="caution">
    <text evidence="4">The sequence shown here is derived from an EMBL/GenBank/DDBJ whole genome shotgun (WGS) entry which is preliminary data.</text>
</comment>
<dbReference type="Proteomes" id="UP000253918">
    <property type="component" value="Unassembled WGS sequence"/>
</dbReference>
<keyword evidence="5" id="KW-1185">Reference proteome</keyword>
<dbReference type="EMBL" id="QQNB01000004">
    <property type="protein sequence ID" value="RDE04418.1"/>
    <property type="molecule type" value="Genomic_DNA"/>
</dbReference>
<protein>
    <submittedName>
        <fullName evidence="4">Helicase</fullName>
    </submittedName>
</protein>
<name>A0A369VPV2_9SPHN</name>
<gene>
    <name evidence="4" type="ORF">DVW87_15955</name>
</gene>
<feature type="region of interest" description="Disordered" evidence="1">
    <location>
        <begin position="801"/>
        <end position="826"/>
    </location>
</feature>
<evidence type="ECO:0000256" key="1">
    <source>
        <dbReference type="SAM" id="MobiDB-lite"/>
    </source>
</evidence>
<evidence type="ECO:0000313" key="5">
    <source>
        <dbReference type="Proteomes" id="UP000253918"/>
    </source>
</evidence>
<reference evidence="4 5" key="1">
    <citation type="submission" date="2018-07" db="EMBL/GenBank/DDBJ databases">
        <title>a novel species of Sphingomonas isolated from the rhizosphere soil of Araceae plant.</title>
        <authorList>
            <person name="Zhiyong W."/>
            <person name="Qinglan Z."/>
            <person name="Zhiwei F."/>
            <person name="Ding X."/>
            <person name="Gejiao W."/>
            <person name="Shixue Z."/>
        </authorList>
    </citation>
    <scope>NUCLEOTIDE SEQUENCE [LARGE SCALE GENOMIC DNA]</scope>
    <source>
        <strain evidence="4 5">WZY 27</strain>
    </source>
</reference>